<dbReference type="InterPro" id="IPR006379">
    <property type="entry name" value="HAD-SF_hydro_IIB"/>
</dbReference>
<evidence type="ECO:0000313" key="1">
    <source>
        <dbReference type="EMBL" id="CRX38426.1"/>
    </source>
</evidence>
<keyword evidence="2" id="KW-1185">Reference proteome</keyword>
<dbReference type="GO" id="GO:0000287">
    <property type="term" value="F:magnesium ion binding"/>
    <property type="evidence" value="ECO:0007669"/>
    <property type="project" value="TreeGrafter"/>
</dbReference>
<dbReference type="AlphaFoldDB" id="A0A0H5DPE9"/>
<keyword evidence="1" id="KW-0378">Hydrolase</keyword>
<organism evidence="1 2">
    <name type="scientific">Estrella lausannensis</name>
    <dbReference type="NCBI Taxonomy" id="483423"/>
    <lineage>
        <taxon>Bacteria</taxon>
        <taxon>Pseudomonadati</taxon>
        <taxon>Chlamydiota</taxon>
        <taxon>Chlamydiia</taxon>
        <taxon>Parachlamydiales</taxon>
        <taxon>Candidatus Criblamydiaceae</taxon>
        <taxon>Estrella</taxon>
    </lineage>
</organism>
<dbReference type="InterPro" id="IPR023214">
    <property type="entry name" value="HAD_sf"/>
</dbReference>
<dbReference type="Gene3D" id="3.40.50.1000">
    <property type="entry name" value="HAD superfamily/HAD-like"/>
    <property type="match status" value="1"/>
</dbReference>
<gene>
    <name evidence="1" type="ORF">ELAC_1082</name>
</gene>
<sequence>MSEISGEKSAYIFLDIDGTISSSLHSVEPEVAAYLNALAASGHQLVFVTGRSYLWAEKSLSFLQGSYLFSCQNGALIQEMPSRRVLFQNYIEKEMLSLLDRIAEPFRQDYVVYTGRENNSLCYYRESLFTSCQEKTLLDRAQSVGEEWISVASFRDLPVESFPAVKFFGGQNELQSIADEISKAAHLHIPVIVDPVVKGSFVAQGTMTSKGDVVDAVVEMKGARPVVAAGDDMNDLAMLRKADIKVVVETAPKDLLMMSDIICPPADKSGIITGLSQAIERLKRWG</sequence>
<dbReference type="GO" id="GO:0005829">
    <property type="term" value="C:cytosol"/>
    <property type="evidence" value="ECO:0007669"/>
    <property type="project" value="TreeGrafter"/>
</dbReference>
<dbReference type="Proteomes" id="UP000220251">
    <property type="component" value="Unassembled WGS sequence"/>
</dbReference>
<accession>A0A0H5DPE9</accession>
<dbReference type="GO" id="GO:0016791">
    <property type="term" value="F:phosphatase activity"/>
    <property type="evidence" value="ECO:0007669"/>
    <property type="project" value="TreeGrafter"/>
</dbReference>
<name>A0A0H5DPE9_9BACT</name>
<evidence type="ECO:0000313" key="2">
    <source>
        <dbReference type="Proteomes" id="UP000220251"/>
    </source>
</evidence>
<proteinExistence type="predicted"/>
<dbReference type="SUPFAM" id="SSF56784">
    <property type="entry name" value="HAD-like"/>
    <property type="match status" value="1"/>
</dbReference>
<dbReference type="EMBL" id="CWGJ01000012">
    <property type="protein sequence ID" value="CRX38426.1"/>
    <property type="molecule type" value="Genomic_DNA"/>
</dbReference>
<reference evidence="2" key="1">
    <citation type="submission" date="2015-06" db="EMBL/GenBank/DDBJ databases">
        <authorList>
            <person name="Bertelli C."/>
        </authorList>
    </citation>
    <scope>NUCLEOTIDE SEQUENCE [LARGE SCALE GENOMIC DNA]</scope>
    <source>
        <strain evidence="2">CRIB-30</strain>
    </source>
</reference>
<protein>
    <submittedName>
        <fullName evidence="1">HAD-superfamily hydrolase</fullName>
    </submittedName>
</protein>
<dbReference type="RefSeq" id="WP_098038287.1">
    <property type="nucleotide sequence ID" value="NZ_CWGJ01000012.1"/>
</dbReference>
<dbReference type="PANTHER" id="PTHR10000">
    <property type="entry name" value="PHOSPHOSERINE PHOSPHATASE"/>
    <property type="match status" value="1"/>
</dbReference>
<dbReference type="NCBIfam" id="TIGR01484">
    <property type="entry name" value="HAD-SF-IIB"/>
    <property type="match status" value="1"/>
</dbReference>
<dbReference type="Gene3D" id="3.30.1240.10">
    <property type="match status" value="1"/>
</dbReference>
<dbReference type="OrthoDB" id="20709at2"/>
<dbReference type="InterPro" id="IPR036412">
    <property type="entry name" value="HAD-like_sf"/>
</dbReference>
<dbReference type="Pfam" id="PF08282">
    <property type="entry name" value="Hydrolase_3"/>
    <property type="match status" value="1"/>
</dbReference>
<dbReference type="PANTHER" id="PTHR10000:SF8">
    <property type="entry name" value="HAD SUPERFAMILY HYDROLASE-LIKE, TYPE 3"/>
    <property type="match status" value="1"/>
</dbReference>